<dbReference type="AlphaFoldDB" id="A0A649Z3K8"/>
<reference evidence="1" key="1">
    <citation type="journal article" date="2022" name="J Glob Antimicrob Resist">
        <title>Characterisation of blaKPC-2-harbouring plasmids recovered from Pseudomonas aeruginosa ST654 and ST235 high-risk clones.</title>
        <authorList>
            <person name="Cejas D."/>
            <person name="Elena A."/>
            <person name="Gonzalez-Espinosa F.E."/>
            <person name="Pallecchi L."/>
            <person name="Vay C."/>
            <person name="Rossolini G.M."/>
            <person name="Gutkind G."/>
            <person name="Di Pilato V."/>
            <person name="Radice M."/>
        </authorList>
    </citation>
    <scope>NUCLEOTIDE SEQUENCE</scope>
    <source>
        <strain evidence="1">2047</strain>
    </source>
</reference>
<name>A0A649Z3K8_PSEAI</name>
<accession>A0A649Z3K8</accession>
<geneLocation type="plasmid" evidence="1">
    <name>pPA2047</name>
</geneLocation>
<sequence>MHLLQSSNRVALSFCNRLGLLESIRRLNGILFPRLDEFRA</sequence>
<proteinExistence type="predicted"/>
<evidence type="ECO:0000313" key="1">
    <source>
        <dbReference type="EMBL" id="QGM49705.1"/>
    </source>
</evidence>
<keyword evidence="1" id="KW-0614">Plasmid</keyword>
<protein>
    <submittedName>
        <fullName evidence="1">Uncharacterized protein</fullName>
    </submittedName>
</protein>
<organism evidence="1">
    <name type="scientific">Pseudomonas aeruginosa</name>
    <dbReference type="NCBI Taxonomy" id="287"/>
    <lineage>
        <taxon>Bacteria</taxon>
        <taxon>Pseudomonadati</taxon>
        <taxon>Pseudomonadota</taxon>
        <taxon>Gammaproteobacteria</taxon>
        <taxon>Pseudomonadales</taxon>
        <taxon>Pseudomonadaceae</taxon>
        <taxon>Pseudomonas</taxon>
    </lineage>
</organism>
<dbReference type="EMBL" id="MN082782">
    <property type="protein sequence ID" value="QGM49705.1"/>
    <property type="molecule type" value="Genomic_DNA"/>
</dbReference>